<evidence type="ECO:0000256" key="10">
    <source>
        <dbReference type="SAM" id="Phobius"/>
    </source>
</evidence>
<protein>
    <recommendedName>
        <fullName evidence="3">Protease PrsW</fullName>
    </recommendedName>
</protein>
<feature type="transmembrane region" description="Helical" evidence="10">
    <location>
        <begin position="6"/>
        <end position="25"/>
    </location>
</feature>
<evidence type="ECO:0000313" key="11">
    <source>
        <dbReference type="EMBL" id="OHA42864.1"/>
    </source>
</evidence>
<dbReference type="GO" id="GO:0006508">
    <property type="term" value="P:proteolysis"/>
    <property type="evidence" value="ECO:0007669"/>
    <property type="project" value="UniProtKB-KW"/>
</dbReference>
<dbReference type="EMBL" id="MHSK01000004">
    <property type="protein sequence ID" value="OHA42864.1"/>
    <property type="molecule type" value="Genomic_DNA"/>
</dbReference>
<feature type="transmembrane region" description="Helical" evidence="10">
    <location>
        <begin position="199"/>
        <end position="218"/>
    </location>
</feature>
<evidence type="ECO:0000256" key="4">
    <source>
        <dbReference type="ARBA" id="ARBA00022475"/>
    </source>
</evidence>
<sequence>MVNASTVVFGIIGGVIPALIWLWFWLKEDPHPEPRRLLVLSFLAGMLAVAFVIPFQKLADDAITSMFWLIVAWAAIEEILKFAAAYWAGIRRKEDDEPVDPIIYLLTAALGFAALENTLFIFNPLFDGNFTLGILTGNLRFIGATLLHIIASASIGVALGLAFYKSKTAKFLYFLIGLAVSVTLHSAFNLFIINNENNLTFTVFYFVWITIIVLLLYFEKIKNITKCSSQNNYEK</sequence>
<dbReference type="InterPro" id="IPR026898">
    <property type="entry name" value="PrsW"/>
</dbReference>
<dbReference type="GO" id="GO:0005886">
    <property type="term" value="C:plasma membrane"/>
    <property type="evidence" value="ECO:0007669"/>
    <property type="project" value="UniProtKB-SubCell"/>
</dbReference>
<dbReference type="AlphaFoldDB" id="A0A1G2P3F0"/>
<keyword evidence="6 10" id="KW-0812">Transmembrane</keyword>
<keyword evidence="7" id="KW-0378">Hydrolase</keyword>
<feature type="transmembrane region" description="Helical" evidence="10">
    <location>
        <begin position="102"/>
        <end position="122"/>
    </location>
</feature>
<evidence type="ECO:0000256" key="1">
    <source>
        <dbReference type="ARBA" id="ARBA00004651"/>
    </source>
</evidence>
<evidence type="ECO:0000256" key="8">
    <source>
        <dbReference type="ARBA" id="ARBA00022989"/>
    </source>
</evidence>
<evidence type="ECO:0000256" key="3">
    <source>
        <dbReference type="ARBA" id="ARBA00018997"/>
    </source>
</evidence>
<name>A0A1G2P3F0_9BACT</name>
<comment type="similarity">
    <text evidence="2">Belongs to the protease PrsW family.</text>
</comment>
<feature type="transmembrane region" description="Helical" evidence="10">
    <location>
        <begin position="37"/>
        <end position="55"/>
    </location>
</feature>
<keyword evidence="5" id="KW-0645">Protease</keyword>
<reference evidence="11 12" key="1">
    <citation type="journal article" date="2016" name="Nat. Commun.">
        <title>Thousands of microbial genomes shed light on interconnected biogeochemical processes in an aquifer system.</title>
        <authorList>
            <person name="Anantharaman K."/>
            <person name="Brown C.T."/>
            <person name="Hug L.A."/>
            <person name="Sharon I."/>
            <person name="Castelle C.J."/>
            <person name="Probst A.J."/>
            <person name="Thomas B.C."/>
            <person name="Singh A."/>
            <person name="Wilkins M.J."/>
            <person name="Karaoz U."/>
            <person name="Brodie E.L."/>
            <person name="Williams K.H."/>
            <person name="Hubbard S.S."/>
            <person name="Banfield J.F."/>
        </authorList>
    </citation>
    <scope>NUCLEOTIDE SEQUENCE [LARGE SCALE GENOMIC DNA]</scope>
</reference>
<comment type="subcellular location">
    <subcellularLocation>
        <location evidence="1">Cell membrane</location>
        <topology evidence="1">Multi-pass membrane protein</topology>
    </subcellularLocation>
</comment>
<dbReference type="Pfam" id="PF13367">
    <property type="entry name" value="PrsW-protease"/>
    <property type="match status" value="1"/>
</dbReference>
<evidence type="ECO:0000256" key="9">
    <source>
        <dbReference type="ARBA" id="ARBA00023136"/>
    </source>
</evidence>
<keyword evidence="8 10" id="KW-1133">Transmembrane helix</keyword>
<dbReference type="InterPro" id="IPR023596">
    <property type="entry name" value="Peptidase_PrsW_arch/bac"/>
</dbReference>
<feature type="transmembrane region" description="Helical" evidence="10">
    <location>
        <begin position="67"/>
        <end position="90"/>
    </location>
</feature>
<comment type="caution">
    <text evidence="11">The sequence shown here is derived from an EMBL/GenBank/DDBJ whole genome shotgun (WGS) entry which is preliminary data.</text>
</comment>
<organism evidence="11 12">
    <name type="scientific">Candidatus Taylorbacteria bacterium RIFCSPLOWO2_12_FULL_43_20</name>
    <dbReference type="NCBI Taxonomy" id="1802332"/>
    <lineage>
        <taxon>Bacteria</taxon>
        <taxon>Candidatus Tayloriibacteriota</taxon>
    </lineage>
</organism>
<gene>
    <name evidence="11" type="ORF">A3G52_01250</name>
</gene>
<dbReference type="PANTHER" id="PTHR36844:SF1">
    <property type="entry name" value="PROTEASE PRSW"/>
    <property type="match status" value="1"/>
</dbReference>
<evidence type="ECO:0000256" key="2">
    <source>
        <dbReference type="ARBA" id="ARBA00009165"/>
    </source>
</evidence>
<evidence type="ECO:0000313" key="12">
    <source>
        <dbReference type="Proteomes" id="UP000177269"/>
    </source>
</evidence>
<dbReference type="PIRSF" id="PIRSF016933">
    <property type="entry name" value="PrsW"/>
    <property type="match status" value="1"/>
</dbReference>
<feature type="transmembrane region" description="Helical" evidence="10">
    <location>
        <begin position="171"/>
        <end position="193"/>
    </location>
</feature>
<dbReference type="Proteomes" id="UP000177269">
    <property type="component" value="Unassembled WGS sequence"/>
</dbReference>
<dbReference type="GO" id="GO:0008233">
    <property type="term" value="F:peptidase activity"/>
    <property type="evidence" value="ECO:0007669"/>
    <property type="project" value="UniProtKB-KW"/>
</dbReference>
<keyword evidence="9 10" id="KW-0472">Membrane</keyword>
<keyword evidence="4" id="KW-1003">Cell membrane</keyword>
<accession>A0A1G2P3F0</accession>
<evidence type="ECO:0000256" key="7">
    <source>
        <dbReference type="ARBA" id="ARBA00022801"/>
    </source>
</evidence>
<dbReference type="PANTHER" id="PTHR36844">
    <property type="entry name" value="PROTEASE PRSW"/>
    <property type="match status" value="1"/>
</dbReference>
<proteinExistence type="inferred from homology"/>
<evidence type="ECO:0000256" key="6">
    <source>
        <dbReference type="ARBA" id="ARBA00022692"/>
    </source>
</evidence>
<feature type="transmembrane region" description="Helical" evidence="10">
    <location>
        <begin position="142"/>
        <end position="164"/>
    </location>
</feature>
<evidence type="ECO:0000256" key="5">
    <source>
        <dbReference type="ARBA" id="ARBA00022670"/>
    </source>
</evidence>